<dbReference type="Proteomes" id="UP001163846">
    <property type="component" value="Unassembled WGS sequence"/>
</dbReference>
<dbReference type="EMBL" id="MU807057">
    <property type="protein sequence ID" value="KAJ3832159.1"/>
    <property type="molecule type" value="Genomic_DNA"/>
</dbReference>
<name>A0AA38NWY1_9AGAR</name>
<feature type="region of interest" description="Disordered" evidence="1">
    <location>
        <begin position="1"/>
        <end position="21"/>
    </location>
</feature>
<evidence type="ECO:0000256" key="1">
    <source>
        <dbReference type="SAM" id="MobiDB-lite"/>
    </source>
</evidence>
<sequence>MPQVQLSLPQSELETLSDPNAMRSLSLTPVNSPQQVALVTPPDSAFPTAAPSPSQTPIRARDIDHACFLLEMEKPHGSLGLSPRNRKLSFLIQDWHSVRKLLTRLGYVEWGEGGVAKQIYQWEGGRAETFESILKGLNWTKDDYQMKTKVYSWAKEATLTKDWNPTVPVPTNLGDRQTFLNARANWPRLCYLFNNTTYQYRGHPDFSKPGTDDYQLQFLTQSAVRTLFKNKDKWFVDRT</sequence>
<gene>
    <name evidence="2" type="ORF">F5878DRAFT_635532</name>
</gene>
<dbReference type="AlphaFoldDB" id="A0AA38NWY1"/>
<reference evidence="2" key="1">
    <citation type="submission" date="2022-08" db="EMBL/GenBank/DDBJ databases">
        <authorList>
            <consortium name="DOE Joint Genome Institute"/>
            <person name="Min B."/>
            <person name="Riley R."/>
            <person name="Sierra-Patev S."/>
            <person name="Naranjo-Ortiz M."/>
            <person name="Looney B."/>
            <person name="Konkel Z."/>
            <person name="Slot J.C."/>
            <person name="Sakamoto Y."/>
            <person name="Steenwyk J.L."/>
            <person name="Rokas A."/>
            <person name="Carro J."/>
            <person name="Camarero S."/>
            <person name="Ferreira P."/>
            <person name="Molpeceres G."/>
            <person name="Ruiz-Duenas F.J."/>
            <person name="Serrano A."/>
            <person name="Henrissat B."/>
            <person name="Drula E."/>
            <person name="Hughes K.W."/>
            <person name="Mata J.L."/>
            <person name="Ishikawa N.K."/>
            <person name="Vargas-Isla R."/>
            <person name="Ushijima S."/>
            <person name="Smith C.A."/>
            <person name="Ahrendt S."/>
            <person name="Andreopoulos W."/>
            <person name="He G."/>
            <person name="Labutti K."/>
            <person name="Lipzen A."/>
            <person name="Ng V."/>
            <person name="Sandor L."/>
            <person name="Barry K."/>
            <person name="Martinez A.T."/>
            <person name="Xiao Y."/>
            <person name="Gibbons J.G."/>
            <person name="Terashima K."/>
            <person name="Hibbett D.S."/>
            <person name="Grigoriev I.V."/>
        </authorList>
    </citation>
    <scope>NUCLEOTIDE SEQUENCE</scope>
    <source>
        <strain evidence="2">TFB9207</strain>
    </source>
</reference>
<comment type="caution">
    <text evidence="2">The sequence shown here is derived from an EMBL/GenBank/DDBJ whole genome shotgun (WGS) entry which is preliminary data.</text>
</comment>
<evidence type="ECO:0000313" key="2">
    <source>
        <dbReference type="EMBL" id="KAJ3832159.1"/>
    </source>
</evidence>
<organism evidence="2 3">
    <name type="scientific">Lentinula raphanica</name>
    <dbReference type="NCBI Taxonomy" id="153919"/>
    <lineage>
        <taxon>Eukaryota</taxon>
        <taxon>Fungi</taxon>
        <taxon>Dikarya</taxon>
        <taxon>Basidiomycota</taxon>
        <taxon>Agaricomycotina</taxon>
        <taxon>Agaricomycetes</taxon>
        <taxon>Agaricomycetidae</taxon>
        <taxon>Agaricales</taxon>
        <taxon>Marasmiineae</taxon>
        <taxon>Omphalotaceae</taxon>
        <taxon>Lentinula</taxon>
    </lineage>
</organism>
<accession>A0AA38NWY1</accession>
<protein>
    <submittedName>
        <fullName evidence="2">Uncharacterized protein</fullName>
    </submittedName>
</protein>
<evidence type="ECO:0000313" key="3">
    <source>
        <dbReference type="Proteomes" id="UP001163846"/>
    </source>
</evidence>
<proteinExistence type="predicted"/>
<keyword evidence="3" id="KW-1185">Reference proteome</keyword>